<feature type="domain" description="PAS" evidence="10">
    <location>
        <begin position="324"/>
        <end position="368"/>
    </location>
</feature>
<evidence type="ECO:0000259" key="8">
    <source>
        <dbReference type="PROSITE" id="PS50109"/>
    </source>
</evidence>
<feature type="domain" description="Histidine kinase" evidence="8">
    <location>
        <begin position="596"/>
        <end position="810"/>
    </location>
</feature>
<dbReference type="EC" id="2.7.13.3" evidence="2"/>
<dbReference type="PANTHER" id="PTHR43047:SF72">
    <property type="entry name" value="OSMOSENSING HISTIDINE PROTEIN KINASE SLN1"/>
    <property type="match status" value="1"/>
</dbReference>
<dbReference type="SUPFAM" id="SSF55874">
    <property type="entry name" value="ATPase domain of HSP90 chaperone/DNA topoisomerase II/histidine kinase"/>
    <property type="match status" value="1"/>
</dbReference>
<feature type="compositionally biased region" description="Polar residues" evidence="7">
    <location>
        <begin position="154"/>
        <end position="163"/>
    </location>
</feature>
<evidence type="ECO:0000256" key="4">
    <source>
        <dbReference type="ARBA" id="ARBA00022679"/>
    </source>
</evidence>
<dbReference type="PROSITE" id="PS50110">
    <property type="entry name" value="RESPONSE_REGULATORY"/>
    <property type="match status" value="1"/>
</dbReference>
<evidence type="ECO:0000259" key="11">
    <source>
        <dbReference type="PROSITE" id="PS50113"/>
    </source>
</evidence>
<dbReference type="GO" id="GO:0000155">
    <property type="term" value="F:phosphorelay sensor kinase activity"/>
    <property type="evidence" value="ECO:0007669"/>
    <property type="project" value="InterPro"/>
</dbReference>
<dbReference type="AlphaFoldDB" id="A0AAN7SWF5"/>
<protein>
    <recommendedName>
        <fullName evidence="2">histidine kinase</fullName>
        <ecNumber evidence="2">2.7.13.3</ecNumber>
    </recommendedName>
</protein>
<feature type="modified residue" description="4-aspartylphosphate" evidence="6">
    <location>
        <position position="927"/>
    </location>
</feature>
<dbReference type="NCBIfam" id="TIGR00229">
    <property type="entry name" value="sensory_box"/>
    <property type="match status" value="1"/>
</dbReference>
<dbReference type="GO" id="GO:0009927">
    <property type="term" value="F:histidine phosphotransfer kinase activity"/>
    <property type="evidence" value="ECO:0007669"/>
    <property type="project" value="TreeGrafter"/>
</dbReference>
<dbReference type="SMART" id="SM00388">
    <property type="entry name" value="HisKA"/>
    <property type="match status" value="1"/>
</dbReference>
<dbReference type="SUPFAM" id="SSF52172">
    <property type="entry name" value="CheY-like"/>
    <property type="match status" value="1"/>
</dbReference>
<comment type="catalytic activity">
    <reaction evidence="1">
        <text>ATP + protein L-histidine = ADP + protein N-phospho-L-histidine.</text>
        <dbReference type="EC" id="2.7.13.3"/>
    </reaction>
</comment>
<dbReference type="InterPro" id="IPR004358">
    <property type="entry name" value="Sig_transdc_His_kin-like_C"/>
</dbReference>
<dbReference type="InterPro" id="IPR036097">
    <property type="entry name" value="HisK_dim/P_sf"/>
</dbReference>
<dbReference type="Gene3D" id="3.30.565.10">
    <property type="entry name" value="Histidine kinase-like ATPase, C-terminal domain"/>
    <property type="match status" value="1"/>
</dbReference>
<dbReference type="SUPFAM" id="SSF55785">
    <property type="entry name" value="PYP-like sensor domain (PAS domain)"/>
    <property type="match status" value="1"/>
</dbReference>
<dbReference type="InterPro" id="IPR001789">
    <property type="entry name" value="Sig_transdc_resp-reg_receiver"/>
</dbReference>
<dbReference type="Proteomes" id="UP001309876">
    <property type="component" value="Unassembled WGS sequence"/>
</dbReference>
<dbReference type="SMART" id="SM00448">
    <property type="entry name" value="REC"/>
    <property type="match status" value="1"/>
</dbReference>
<dbReference type="InterPro" id="IPR003661">
    <property type="entry name" value="HisK_dim/P_dom"/>
</dbReference>
<dbReference type="Pfam" id="PF00072">
    <property type="entry name" value="Response_reg"/>
    <property type="match status" value="1"/>
</dbReference>
<name>A0AAN7SWF5_9EURO</name>
<dbReference type="InterPro" id="IPR013655">
    <property type="entry name" value="PAS_fold_3"/>
</dbReference>
<dbReference type="Gene3D" id="3.30.450.20">
    <property type="entry name" value="PAS domain"/>
    <property type="match status" value="1"/>
</dbReference>
<dbReference type="CDD" id="cd00082">
    <property type="entry name" value="HisKA"/>
    <property type="match status" value="1"/>
</dbReference>
<evidence type="ECO:0000256" key="2">
    <source>
        <dbReference type="ARBA" id="ARBA00012438"/>
    </source>
</evidence>
<keyword evidence="4" id="KW-0808">Transferase</keyword>
<dbReference type="CDD" id="cd00130">
    <property type="entry name" value="PAS"/>
    <property type="match status" value="1"/>
</dbReference>
<dbReference type="InterPro" id="IPR001610">
    <property type="entry name" value="PAC"/>
</dbReference>
<dbReference type="Gene3D" id="1.10.287.130">
    <property type="match status" value="1"/>
</dbReference>
<dbReference type="SMART" id="SM00387">
    <property type="entry name" value="HATPase_c"/>
    <property type="match status" value="1"/>
</dbReference>
<dbReference type="PANTHER" id="PTHR43047">
    <property type="entry name" value="TWO-COMPONENT HISTIDINE PROTEIN KINASE"/>
    <property type="match status" value="1"/>
</dbReference>
<dbReference type="SMART" id="SM00091">
    <property type="entry name" value="PAS"/>
    <property type="match status" value="2"/>
</dbReference>
<evidence type="ECO:0000256" key="7">
    <source>
        <dbReference type="SAM" id="MobiDB-lite"/>
    </source>
</evidence>
<evidence type="ECO:0000313" key="12">
    <source>
        <dbReference type="EMBL" id="KAK5083454.1"/>
    </source>
</evidence>
<evidence type="ECO:0000256" key="6">
    <source>
        <dbReference type="PROSITE-ProRule" id="PRU00169"/>
    </source>
</evidence>
<organism evidence="12 13">
    <name type="scientific">Lithohypha guttulata</name>
    <dbReference type="NCBI Taxonomy" id="1690604"/>
    <lineage>
        <taxon>Eukaryota</taxon>
        <taxon>Fungi</taxon>
        <taxon>Dikarya</taxon>
        <taxon>Ascomycota</taxon>
        <taxon>Pezizomycotina</taxon>
        <taxon>Eurotiomycetes</taxon>
        <taxon>Chaetothyriomycetidae</taxon>
        <taxon>Chaetothyriales</taxon>
        <taxon>Trichomeriaceae</taxon>
        <taxon>Lithohypha</taxon>
    </lineage>
</organism>
<proteinExistence type="predicted"/>
<evidence type="ECO:0000259" key="10">
    <source>
        <dbReference type="PROSITE" id="PS50112"/>
    </source>
</evidence>
<dbReference type="Pfam" id="PF13426">
    <property type="entry name" value="PAS_9"/>
    <property type="match status" value="1"/>
</dbReference>
<dbReference type="PROSITE" id="PS50113">
    <property type="entry name" value="PAC"/>
    <property type="match status" value="1"/>
</dbReference>
<dbReference type="SUPFAM" id="SSF47384">
    <property type="entry name" value="Homodimeric domain of signal transducing histidine kinase"/>
    <property type="match status" value="1"/>
</dbReference>
<evidence type="ECO:0000313" key="13">
    <source>
        <dbReference type="Proteomes" id="UP001309876"/>
    </source>
</evidence>
<dbReference type="InterPro" id="IPR003594">
    <property type="entry name" value="HATPase_dom"/>
</dbReference>
<evidence type="ECO:0000256" key="5">
    <source>
        <dbReference type="ARBA" id="ARBA00022777"/>
    </source>
</evidence>
<evidence type="ECO:0000259" key="9">
    <source>
        <dbReference type="PROSITE" id="PS50110"/>
    </source>
</evidence>
<keyword evidence="13" id="KW-1185">Reference proteome</keyword>
<dbReference type="Pfam" id="PF02518">
    <property type="entry name" value="HATPase_c"/>
    <property type="match status" value="1"/>
</dbReference>
<keyword evidence="3 6" id="KW-0597">Phosphoprotein</keyword>
<dbReference type="InterPro" id="IPR011006">
    <property type="entry name" value="CheY-like_superfamily"/>
</dbReference>
<dbReference type="PRINTS" id="PR00344">
    <property type="entry name" value="BCTRLSENSOR"/>
</dbReference>
<evidence type="ECO:0000256" key="3">
    <source>
        <dbReference type="ARBA" id="ARBA00022553"/>
    </source>
</evidence>
<dbReference type="FunFam" id="3.30.565.10:FF:000010">
    <property type="entry name" value="Sensor histidine kinase RcsC"/>
    <property type="match status" value="1"/>
</dbReference>
<dbReference type="InterPro" id="IPR035965">
    <property type="entry name" value="PAS-like_dom_sf"/>
</dbReference>
<feature type="region of interest" description="Disordered" evidence="7">
    <location>
        <begin position="154"/>
        <end position="176"/>
    </location>
</feature>
<dbReference type="SMART" id="SM00086">
    <property type="entry name" value="PAC"/>
    <property type="match status" value="1"/>
</dbReference>
<dbReference type="InterPro" id="IPR036890">
    <property type="entry name" value="HATPase_C_sf"/>
</dbReference>
<dbReference type="Pfam" id="PF00512">
    <property type="entry name" value="HisKA"/>
    <property type="match status" value="1"/>
</dbReference>
<dbReference type="InterPro" id="IPR000014">
    <property type="entry name" value="PAS"/>
</dbReference>
<comment type="caution">
    <text evidence="12">The sequence shown here is derived from an EMBL/GenBank/DDBJ whole genome shotgun (WGS) entry which is preliminary data.</text>
</comment>
<dbReference type="InterPro" id="IPR000700">
    <property type="entry name" value="PAS-assoc_C"/>
</dbReference>
<dbReference type="GO" id="GO:0005886">
    <property type="term" value="C:plasma membrane"/>
    <property type="evidence" value="ECO:0007669"/>
    <property type="project" value="TreeGrafter"/>
</dbReference>
<gene>
    <name evidence="12" type="ORF">LTR05_005956</name>
</gene>
<dbReference type="InterPro" id="IPR005467">
    <property type="entry name" value="His_kinase_dom"/>
</dbReference>
<keyword evidence="5" id="KW-0418">Kinase</keyword>
<dbReference type="EMBL" id="JAVRRJ010000006">
    <property type="protein sequence ID" value="KAK5083454.1"/>
    <property type="molecule type" value="Genomic_DNA"/>
</dbReference>
<accession>A0AAN7SWF5</accession>
<feature type="domain" description="Response regulatory" evidence="9">
    <location>
        <begin position="872"/>
        <end position="997"/>
    </location>
</feature>
<dbReference type="Pfam" id="PF08447">
    <property type="entry name" value="PAS_3"/>
    <property type="match status" value="1"/>
</dbReference>
<dbReference type="PROSITE" id="PS50112">
    <property type="entry name" value="PAS"/>
    <property type="match status" value="1"/>
</dbReference>
<dbReference type="CDD" id="cd16922">
    <property type="entry name" value="HATPase_EvgS-ArcB-TorS-like"/>
    <property type="match status" value="1"/>
</dbReference>
<sequence>MHTVEDSLKAGAFEHQPTPTIVLSADRNVVSINRACQRLFDHPYAFVGRSVLDLPIRWQDGTETAFHEHLTLRQPNGGNIPIYHENAGSSSVMLRLRVELVKHTDQTLITARMAVVDFEVSGAVYRMLSFENIEETHVVQARMRRSGIGRQNSSHIDALSSSATRRKTHTSSRAGSYATAEEHLESKFAQLRDAIYFSSNDKRAGFLLSADETFCYPSVFTGEDPVTPVEIDDFELFFEGWEMFDAHFTKKISVEDYPVPWLSKNRTPFRNKRYGIKEAGKDLVIEVEGQPLYNREKTEYIGCVVWVTTLGEYADVVAADLQASLLDFRTICDRLPHLLWTVDVEGKANYFSQSWYDWTGLTEEESMGLAYTSIIDDEHTKTMFTDFAVAVECKSDFRCESRYRRKDGQYRWMSVRSRPLLDSNGKVLKFYGTLTEVHDIVVARLEAERKKAQLMAILSHAEIGLFEVTVEDNLRVLEGKLGWIDEHNTNLPITKLEEAQGQGVTILKNNLQSIMHTDKSSAVFEGQIGSRWYKFRLVGDGELGDDLVRPRKVLGCSVDVTEQHERANLEAENARLSAETSLETERNRLKTAFLAHVSHEVRTPIAGIIGTADVLAESNLNSDQMDSLADIRTSANNLLAIVNDILDHSKIEAGELQMEKLPFDVNELIAQVRKLFSFTARAKSIQLFCRVPGTIEMLSDPNRVTQIVTNLISNALKFTTKGSITISAEQQGANARIIVEDTGEGIDAQTMGTLFRPFVQGDASTARRHGGTGLGLTISRNLAQRMGGTLVLESTPSVGTKAILTLPKEMGFTEPTRSNGSESKQSPTKKVAIDMTGASQMALAASHVHLPPESVSATRQPSPARGHHNQYHVLVVEDNAINQKIAINLVKKLGYITQAAWNGQEALDILEHLTPTDSSAPSIILTDCQMPLLDGYEATRRLRTDAKYEKMKDTPVIALTASAIQGDREKCQAAGMDDYLSKPVNKALLKAMLEKWIPTRNGT</sequence>
<feature type="domain" description="PAC" evidence="11">
    <location>
        <begin position="397"/>
        <end position="449"/>
    </location>
</feature>
<dbReference type="PROSITE" id="PS50109">
    <property type="entry name" value="HIS_KIN"/>
    <property type="match status" value="1"/>
</dbReference>
<reference evidence="12 13" key="1">
    <citation type="submission" date="2023-08" db="EMBL/GenBank/DDBJ databases">
        <title>Black Yeasts Isolated from many extreme environments.</title>
        <authorList>
            <person name="Coleine C."/>
            <person name="Stajich J.E."/>
            <person name="Selbmann L."/>
        </authorList>
    </citation>
    <scope>NUCLEOTIDE SEQUENCE [LARGE SCALE GENOMIC DNA]</scope>
    <source>
        <strain evidence="12 13">CCFEE 5910</strain>
    </source>
</reference>
<dbReference type="Gene3D" id="3.40.50.2300">
    <property type="match status" value="1"/>
</dbReference>
<dbReference type="CDD" id="cd17546">
    <property type="entry name" value="REC_hyHK_CKI1_RcsC-like"/>
    <property type="match status" value="1"/>
</dbReference>
<evidence type="ECO:0000256" key="1">
    <source>
        <dbReference type="ARBA" id="ARBA00000085"/>
    </source>
</evidence>